<sequence>MINMPTIFSVLKQVSMNHQEVESHQVVVTDPAGKPNGLLTDLLRDLINNALLFVSLKEITSAKELIEHLRSHTPLPIDVLSEYEKILTETCSGLNFAPQKEQIEIVVRR</sequence>
<evidence type="ECO:0000313" key="1">
    <source>
        <dbReference type="EMBL" id="KRN03313.1"/>
    </source>
</evidence>
<dbReference type="EMBL" id="AYZH01000001">
    <property type="protein sequence ID" value="KRN03313.1"/>
    <property type="molecule type" value="Genomic_DNA"/>
</dbReference>
<dbReference type="AlphaFoldDB" id="A0A0R2DGV2"/>
<dbReference type="STRING" id="1423803.FD13_GL000096"/>
<proteinExistence type="predicted"/>
<gene>
    <name evidence="1" type="ORF">FD13_GL000096</name>
</gene>
<accession>A0A0R2DGV2</accession>
<protein>
    <submittedName>
        <fullName evidence="1">Uncharacterized protein</fullName>
    </submittedName>
</protein>
<comment type="caution">
    <text evidence="1">The sequence shown here is derived from an EMBL/GenBank/DDBJ whole genome shotgun (WGS) entry which is preliminary data.</text>
</comment>
<reference evidence="1 2" key="1">
    <citation type="journal article" date="2015" name="Genome Announc.">
        <title>Expanding the biotechnology potential of lactobacilli through comparative genomics of 213 strains and associated genera.</title>
        <authorList>
            <person name="Sun Z."/>
            <person name="Harris H.M."/>
            <person name="McCann A."/>
            <person name="Guo C."/>
            <person name="Argimon S."/>
            <person name="Zhang W."/>
            <person name="Yang X."/>
            <person name="Jeffery I.B."/>
            <person name="Cooney J.C."/>
            <person name="Kagawa T.F."/>
            <person name="Liu W."/>
            <person name="Song Y."/>
            <person name="Salvetti E."/>
            <person name="Wrobel A."/>
            <person name="Rasinkangas P."/>
            <person name="Parkhill J."/>
            <person name="Rea M.C."/>
            <person name="O'Sullivan O."/>
            <person name="Ritari J."/>
            <person name="Douillard F.P."/>
            <person name="Paul Ross R."/>
            <person name="Yang R."/>
            <person name="Briner A.E."/>
            <person name="Felis G.E."/>
            <person name="de Vos W.M."/>
            <person name="Barrangou R."/>
            <person name="Klaenhammer T.R."/>
            <person name="Caufield P.W."/>
            <person name="Cui Y."/>
            <person name="Zhang H."/>
            <person name="O'Toole P.W."/>
        </authorList>
    </citation>
    <scope>NUCLEOTIDE SEQUENCE [LARGE SCALE GENOMIC DNA]</scope>
    <source>
        <strain evidence="1 2">DSM 21775</strain>
    </source>
</reference>
<name>A0A0R2DGV2_9LACO</name>
<dbReference type="PATRIC" id="fig|1423803.3.peg.94"/>
<evidence type="ECO:0000313" key="2">
    <source>
        <dbReference type="Proteomes" id="UP000051589"/>
    </source>
</evidence>
<keyword evidence="2" id="KW-1185">Reference proteome</keyword>
<organism evidence="1 2">
    <name type="scientific">Levilactobacillus senmaizukei DSM 21775 = NBRC 103853</name>
    <dbReference type="NCBI Taxonomy" id="1423803"/>
    <lineage>
        <taxon>Bacteria</taxon>
        <taxon>Bacillati</taxon>
        <taxon>Bacillota</taxon>
        <taxon>Bacilli</taxon>
        <taxon>Lactobacillales</taxon>
        <taxon>Lactobacillaceae</taxon>
        <taxon>Levilactobacillus</taxon>
    </lineage>
</organism>
<dbReference type="Proteomes" id="UP000051589">
    <property type="component" value="Unassembled WGS sequence"/>
</dbReference>